<sequence length="563" mass="61970">MNKKIHATKTESAASVIGKVLNSPDDEVTLYIPKGASFGKSRNDLLLLKREARVVGKVILIESVDEDILELAATSGFKAVNPFLGVKQRAVSDIVSVRDKSGAVSESEIGVEGEGSYNAGPVTEEKSVDVEVKEGRGLNLGFLRRKKKLPSDSLKDEDYGIESGPGVLEDESQDEAKQKKRKIKVRWSTIFIGGSVLVALFVILATWVFPKVTVSLELEKTDWDFVGSLNVGTSITESTFSNDTVSLVGMSFSEKKNFTETYPATGKEFVERRAKGTMIVYNAYSSDPQELVERTRFTTPDGKVYRMDRGVTVPGAAIVNGQIIPSSIEVPVTADEPGEKYNIDPVPRFRIPGFQGTPKYDGFYGESKEPMTGGFVGERKIATEEDIASARENIIKTLEDSAKTQLFLNLPDGTKTIDETYKFEITDEVVDEGASDSETFSITIYGEAKIVVFSEKELIGVFEERVEEERGVDLAPKDYTIDYGEPRTNEAGDGFSVAINVGSVWIRPFDEEAFRQSAVGKRKEDLENLIFTIPGVKGGRVGFWPFWVGKVPDKATRVFVDVN</sequence>
<evidence type="ECO:0000313" key="5">
    <source>
        <dbReference type="Proteomes" id="UP000176544"/>
    </source>
</evidence>
<name>A0A1G1Z963_9BACT</name>
<dbReference type="Pfam" id="PF21110">
    <property type="entry name" value="GlxA"/>
    <property type="match status" value="1"/>
</dbReference>
<organism evidence="4 5">
    <name type="scientific">Candidatus Colwellbacteria bacterium RIFCSPLOWO2_02_FULL_45_11</name>
    <dbReference type="NCBI Taxonomy" id="1797692"/>
    <lineage>
        <taxon>Bacteria</taxon>
        <taxon>Candidatus Colwelliibacteriota</taxon>
    </lineage>
</organism>
<feature type="domain" description="GlxA-like beta barrel" evidence="3">
    <location>
        <begin position="273"/>
        <end position="366"/>
    </location>
</feature>
<keyword evidence="2" id="KW-0472">Membrane</keyword>
<proteinExistence type="predicted"/>
<dbReference type="Proteomes" id="UP000176544">
    <property type="component" value="Unassembled WGS sequence"/>
</dbReference>
<evidence type="ECO:0000313" key="4">
    <source>
        <dbReference type="EMBL" id="OGY61054.1"/>
    </source>
</evidence>
<comment type="caution">
    <text evidence="4">The sequence shown here is derived from an EMBL/GenBank/DDBJ whole genome shotgun (WGS) entry which is preliminary data.</text>
</comment>
<dbReference type="STRING" id="1797692.A3I33_00270"/>
<evidence type="ECO:0000256" key="2">
    <source>
        <dbReference type="SAM" id="Phobius"/>
    </source>
</evidence>
<evidence type="ECO:0000256" key="1">
    <source>
        <dbReference type="SAM" id="MobiDB-lite"/>
    </source>
</evidence>
<keyword evidence="2" id="KW-1133">Transmembrane helix</keyword>
<keyword evidence="2" id="KW-0812">Transmembrane</keyword>
<accession>A0A1G1Z963</accession>
<gene>
    <name evidence="4" type="ORF">A3I33_00270</name>
</gene>
<dbReference type="EMBL" id="MHJA01000017">
    <property type="protein sequence ID" value="OGY61054.1"/>
    <property type="molecule type" value="Genomic_DNA"/>
</dbReference>
<feature type="region of interest" description="Disordered" evidence="1">
    <location>
        <begin position="153"/>
        <end position="175"/>
    </location>
</feature>
<dbReference type="InterPro" id="IPR049305">
    <property type="entry name" value="GlxA-like_b-barrel"/>
</dbReference>
<dbReference type="AlphaFoldDB" id="A0A1G1Z963"/>
<feature type="transmembrane region" description="Helical" evidence="2">
    <location>
        <begin position="187"/>
        <end position="209"/>
    </location>
</feature>
<protein>
    <recommendedName>
        <fullName evidence="3">GlxA-like beta barrel domain-containing protein</fullName>
    </recommendedName>
</protein>
<reference evidence="4 5" key="1">
    <citation type="journal article" date="2016" name="Nat. Commun.">
        <title>Thousands of microbial genomes shed light on interconnected biogeochemical processes in an aquifer system.</title>
        <authorList>
            <person name="Anantharaman K."/>
            <person name="Brown C.T."/>
            <person name="Hug L.A."/>
            <person name="Sharon I."/>
            <person name="Castelle C.J."/>
            <person name="Probst A.J."/>
            <person name="Thomas B.C."/>
            <person name="Singh A."/>
            <person name="Wilkins M.J."/>
            <person name="Karaoz U."/>
            <person name="Brodie E.L."/>
            <person name="Williams K.H."/>
            <person name="Hubbard S.S."/>
            <person name="Banfield J.F."/>
        </authorList>
    </citation>
    <scope>NUCLEOTIDE SEQUENCE [LARGE SCALE GENOMIC DNA]</scope>
</reference>
<evidence type="ECO:0000259" key="3">
    <source>
        <dbReference type="Pfam" id="PF21110"/>
    </source>
</evidence>